<proteinExistence type="predicted"/>
<dbReference type="AlphaFoldDB" id="A0A6G0TSR0"/>
<evidence type="ECO:0000313" key="1">
    <source>
        <dbReference type="EMBL" id="KAE9537548.1"/>
    </source>
</evidence>
<dbReference type="Proteomes" id="UP000475862">
    <property type="component" value="Unassembled WGS sequence"/>
</dbReference>
<dbReference type="OrthoDB" id="6630070at2759"/>
<keyword evidence="2" id="KW-1185">Reference proteome</keyword>
<comment type="caution">
    <text evidence="1">The sequence shown here is derived from an EMBL/GenBank/DDBJ whole genome shotgun (WGS) entry which is preliminary data.</text>
</comment>
<organism evidence="1 2">
    <name type="scientific">Aphis glycines</name>
    <name type="common">Soybean aphid</name>
    <dbReference type="NCBI Taxonomy" id="307491"/>
    <lineage>
        <taxon>Eukaryota</taxon>
        <taxon>Metazoa</taxon>
        <taxon>Ecdysozoa</taxon>
        <taxon>Arthropoda</taxon>
        <taxon>Hexapoda</taxon>
        <taxon>Insecta</taxon>
        <taxon>Pterygota</taxon>
        <taxon>Neoptera</taxon>
        <taxon>Paraneoptera</taxon>
        <taxon>Hemiptera</taxon>
        <taxon>Sternorrhyncha</taxon>
        <taxon>Aphidomorpha</taxon>
        <taxon>Aphidoidea</taxon>
        <taxon>Aphididae</taxon>
        <taxon>Aphidini</taxon>
        <taxon>Aphis</taxon>
        <taxon>Aphis</taxon>
    </lineage>
</organism>
<protein>
    <submittedName>
        <fullName evidence="1">Uncharacterized protein</fullName>
    </submittedName>
</protein>
<accession>A0A6G0TSR0</accession>
<gene>
    <name evidence="1" type="ORF">AGLY_006571</name>
</gene>
<dbReference type="EMBL" id="VYZN01000018">
    <property type="protein sequence ID" value="KAE9537548.1"/>
    <property type="molecule type" value="Genomic_DNA"/>
</dbReference>
<sequence length="187" mass="22901">MITDYAFEDSLEIKPFAHEIFKTFIQPLTENEFKDLKSRFPKLSETMHSYKTRLGEYSQIQPFDNFENYQLRYKKLESNKKKILAKMILKTLDPYDYKDMKDVYPKYYHTLEEHNTIMENLYLQQFEMDMFIMIKEGFPHLLDNDYRKYKSRVQNSSLLILNEEEFMRLKSFIPKRFESLKAFKNRT</sequence>
<evidence type="ECO:0000313" key="2">
    <source>
        <dbReference type="Proteomes" id="UP000475862"/>
    </source>
</evidence>
<name>A0A6G0TSR0_APHGL</name>
<reference evidence="1 2" key="1">
    <citation type="submission" date="2019-08" db="EMBL/GenBank/DDBJ databases">
        <title>The genome of the soybean aphid Biotype 1, its phylome, world population structure and adaptation to the North American continent.</title>
        <authorList>
            <person name="Giordano R."/>
            <person name="Donthu R.K."/>
            <person name="Hernandez A.G."/>
            <person name="Wright C.L."/>
            <person name="Zimin A.V."/>
        </authorList>
    </citation>
    <scope>NUCLEOTIDE SEQUENCE [LARGE SCALE GENOMIC DNA]</scope>
    <source>
        <tissue evidence="1">Whole aphids</tissue>
    </source>
</reference>